<dbReference type="EMBL" id="QVOD01000049">
    <property type="protein sequence ID" value="RFT63275.1"/>
    <property type="molecule type" value="Genomic_DNA"/>
</dbReference>
<evidence type="ECO:0000256" key="1">
    <source>
        <dbReference type="ARBA" id="ARBA00044755"/>
    </source>
</evidence>
<dbReference type="Pfam" id="PF04519">
    <property type="entry name" value="Bactofilin"/>
    <property type="match status" value="1"/>
</dbReference>
<organism evidence="2 4">
    <name type="scientific">Bacillus clarus</name>
    <dbReference type="NCBI Taxonomy" id="2338372"/>
    <lineage>
        <taxon>Bacteria</taxon>
        <taxon>Bacillati</taxon>
        <taxon>Bacillota</taxon>
        <taxon>Bacilli</taxon>
        <taxon>Bacillales</taxon>
        <taxon>Bacillaceae</taxon>
        <taxon>Bacillus</taxon>
        <taxon>Bacillus cereus group</taxon>
    </lineage>
</organism>
<dbReference type="Proteomes" id="UP000264294">
    <property type="component" value="Unassembled WGS sequence"/>
</dbReference>
<dbReference type="AlphaFoldDB" id="A0A090YZA8"/>
<evidence type="ECO:0000313" key="5">
    <source>
        <dbReference type="Proteomes" id="UP000264294"/>
    </source>
</evidence>
<reference evidence="3 5" key="2">
    <citation type="submission" date="2018-08" db="EMBL/GenBank/DDBJ databases">
        <title>Bacillus clarus sp. nov. strain PS00077A.</title>
        <authorList>
            <person name="Mendez Acevedo M."/>
            <person name="Carroll L."/>
            <person name="Mukherjee M."/>
            <person name="Wiedmann M."/>
            <person name="Kovac J."/>
        </authorList>
    </citation>
    <scope>NUCLEOTIDE SEQUENCE [LARGE SCALE GENOMIC DNA]</scope>
    <source>
        <strain evidence="3 5">PS00077A</strain>
    </source>
</reference>
<sequence length="236" mass="25081">MRTEKLIINGYGSSNGGEFHKVQLNGKGIVNGNVECDEFECNGSGSVNGDLKSDRTRISGSGKVDGTVNTDSMRIDGKATITQDVKANTLKIAGKGTIGGNVTGEEFKVSGQATIDGNCEVDVFSSEGQFTVGGLLSADEININIHGTCRAKEIGGQTIKVRHKLSAFSRLVKTVFGLQLEAELLEGDNIDIDYAHIKTVRGNNVTVGPNCEIDLIEYTGVLTVDKNASVKEIKQV</sequence>
<protein>
    <submittedName>
        <fullName evidence="2">Polymer-forming cytoskeletal family protein</fullName>
    </submittedName>
    <submittedName>
        <fullName evidence="3">Polymer-forming cytoskeletal protein</fullName>
    </submittedName>
</protein>
<name>A0A090YZA8_9BACI</name>
<gene>
    <name evidence="3" type="ORF">D0U04_25525</name>
    <name evidence="2" type="ORF">DJ93_5279</name>
</gene>
<reference evidence="2 4" key="1">
    <citation type="submission" date="2014-04" db="EMBL/GenBank/DDBJ databases">
        <authorList>
            <person name="Bishop-Lilly K.A."/>
            <person name="Broomall S.M."/>
            <person name="Chain P.S."/>
            <person name="Chertkov O."/>
            <person name="Coyne S.R."/>
            <person name="Daligault H.E."/>
            <person name="Davenport K.W."/>
            <person name="Erkkila T."/>
            <person name="Frey K.G."/>
            <person name="Gibbons H.S."/>
            <person name="Gu W."/>
            <person name="Jaissle J."/>
            <person name="Johnson S.L."/>
            <person name="Koroleva G.I."/>
            <person name="Ladner J.T."/>
            <person name="Lo C.-C."/>
            <person name="Minogue T.D."/>
            <person name="Munk C."/>
            <person name="Palacios G.F."/>
            <person name="Redden C.L."/>
            <person name="Rosenzweig C.N."/>
            <person name="Scholz M.B."/>
            <person name="Teshima H."/>
            <person name="Xu Y."/>
        </authorList>
    </citation>
    <scope>NUCLEOTIDE SEQUENCE [LARGE SCALE GENOMIC DNA]</scope>
    <source>
        <strain evidence="2 4">BHP</strain>
    </source>
</reference>
<evidence type="ECO:0000313" key="2">
    <source>
        <dbReference type="EMBL" id="KFN03270.1"/>
    </source>
</evidence>
<comment type="caution">
    <text evidence="2">The sequence shown here is derived from an EMBL/GenBank/DDBJ whole genome shotgun (WGS) entry which is preliminary data.</text>
</comment>
<dbReference type="InterPro" id="IPR007607">
    <property type="entry name" value="BacA/B"/>
</dbReference>
<keyword evidence="5" id="KW-1185">Reference proteome</keyword>
<accession>A0A090YZA8</accession>
<dbReference type="PANTHER" id="PTHR35024">
    <property type="entry name" value="HYPOTHETICAL CYTOSOLIC PROTEIN"/>
    <property type="match status" value="1"/>
</dbReference>
<dbReference type="PATRIC" id="fig|1405.8.peg.5443"/>
<proteinExistence type="inferred from homology"/>
<dbReference type="STRING" id="1405.B7492_15360"/>
<evidence type="ECO:0000313" key="3">
    <source>
        <dbReference type="EMBL" id="RFT63275.1"/>
    </source>
</evidence>
<comment type="similarity">
    <text evidence="1">Belongs to the bactofilin family.</text>
</comment>
<dbReference type="EMBL" id="JMQC01000008">
    <property type="protein sequence ID" value="KFN03270.1"/>
    <property type="molecule type" value="Genomic_DNA"/>
</dbReference>
<evidence type="ECO:0000313" key="4">
    <source>
        <dbReference type="Proteomes" id="UP000029389"/>
    </source>
</evidence>
<dbReference type="PANTHER" id="PTHR35024:SF4">
    <property type="entry name" value="POLYMER-FORMING CYTOSKELETAL PROTEIN"/>
    <property type="match status" value="1"/>
</dbReference>
<dbReference type="Proteomes" id="UP000029389">
    <property type="component" value="Unassembled WGS sequence"/>
</dbReference>
<dbReference type="RefSeq" id="WP_042984008.1">
    <property type="nucleotide sequence ID" value="NZ_JMQC01000008.1"/>
</dbReference>